<accession>A0A382A3A4</accession>
<dbReference type="PANTHER" id="PTHR22600">
    <property type="entry name" value="BETA-HEXOSAMINIDASE"/>
    <property type="match status" value="1"/>
</dbReference>
<dbReference type="Gene3D" id="3.30.379.10">
    <property type="entry name" value="Chitobiase/beta-hexosaminidase domain 2-like"/>
    <property type="match status" value="1"/>
</dbReference>
<dbReference type="AlphaFoldDB" id="A0A382A3A4"/>
<feature type="domain" description="Glycoside hydrolase family 20 catalytic" evidence="6">
    <location>
        <begin position="248"/>
        <end position="586"/>
    </location>
</feature>
<dbReference type="SUPFAM" id="SSF51445">
    <property type="entry name" value="(Trans)glycosidases"/>
    <property type="match status" value="1"/>
</dbReference>
<dbReference type="PANTHER" id="PTHR22600:SF57">
    <property type="entry name" value="BETA-N-ACETYLHEXOSAMINIDASE"/>
    <property type="match status" value="1"/>
</dbReference>
<evidence type="ECO:0000256" key="3">
    <source>
        <dbReference type="ARBA" id="ARBA00012663"/>
    </source>
</evidence>
<dbReference type="InterPro" id="IPR015882">
    <property type="entry name" value="HEX_bac_N"/>
</dbReference>
<evidence type="ECO:0000256" key="2">
    <source>
        <dbReference type="ARBA" id="ARBA00006285"/>
    </source>
</evidence>
<keyword evidence="5" id="KW-0326">Glycosidase</keyword>
<dbReference type="GO" id="GO:0005975">
    <property type="term" value="P:carbohydrate metabolic process"/>
    <property type="evidence" value="ECO:0007669"/>
    <property type="project" value="InterPro"/>
</dbReference>
<feature type="domain" description="Beta-hexosaminidase bacterial type N-terminal" evidence="7">
    <location>
        <begin position="188"/>
        <end position="244"/>
    </location>
</feature>
<dbReference type="InterPro" id="IPR029018">
    <property type="entry name" value="Hex-like_dom2"/>
</dbReference>
<comment type="catalytic activity">
    <reaction evidence="1">
        <text>Hydrolysis of terminal non-reducing N-acetyl-D-hexosamine residues in N-acetyl-beta-D-hexosaminides.</text>
        <dbReference type="EC" id="3.2.1.52"/>
    </reaction>
</comment>
<evidence type="ECO:0000256" key="5">
    <source>
        <dbReference type="ARBA" id="ARBA00023295"/>
    </source>
</evidence>
<dbReference type="SUPFAM" id="SSF55545">
    <property type="entry name" value="beta-N-acetylhexosaminidase-like domain"/>
    <property type="match status" value="1"/>
</dbReference>
<dbReference type="Gene3D" id="3.20.20.80">
    <property type="entry name" value="Glycosidases"/>
    <property type="match status" value="1"/>
</dbReference>
<dbReference type="Pfam" id="PF02838">
    <property type="entry name" value="Glyco_hydro_20b"/>
    <property type="match status" value="1"/>
</dbReference>
<name>A0A382A3A4_9ZZZZ</name>
<dbReference type="EMBL" id="UINC01023687">
    <property type="protein sequence ID" value="SVA95844.1"/>
    <property type="molecule type" value="Genomic_DNA"/>
</dbReference>
<dbReference type="Pfam" id="PF00728">
    <property type="entry name" value="Glyco_hydro_20"/>
    <property type="match status" value="1"/>
</dbReference>
<organism evidence="8">
    <name type="scientific">marine metagenome</name>
    <dbReference type="NCBI Taxonomy" id="408172"/>
    <lineage>
        <taxon>unclassified sequences</taxon>
        <taxon>metagenomes</taxon>
        <taxon>ecological metagenomes</taxon>
    </lineage>
</organism>
<dbReference type="PRINTS" id="PR00738">
    <property type="entry name" value="GLHYDRLASE20"/>
</dbReference>
<dbReference type="InterPro" id="IPR025705">
    <property type="entry name" value="Beta_hexosaminidase_sua/sub"/>
</dbReference>
<feature type="non-terminal residue" evidence="8">
    <location>
        <position position="588"/>
    </location>
</feature>
<dbReference type="InterPro" id="IPR017853">
    <property type="entry name" value="GH"/>
</dbReference>
<dbReference type="InterPro" id="IPR015883">
    <property type="entry name" value="Glyco_hydro_20_cat"/>
</dbReference>
<dbReference type="GO" id="GO:0030203">
    <property type="term" value="P:glycosaminoglycan metabolic process"/>
    <property type="evidence" value="ECO:0007669"/>
    <property type="project" value="TreeGrafter"/>
</dbReference>
<dbReference type="EC" id="3.2.1.52" evidence="3"/>
<proteinExistence type="inferred from homology"/>
<evidence type="ECO:0000313" key="8">
    <source>
        <dbReference type="EMBL" id="SVA95844.1"/>
    </source>
</evidence>
<protein>
    <recommendedName>
        <fullName evidence="3">beta-N-acetylhexosaminidase</fullName>
        <ecNumber evidence="3">3.2.1.52</ecNumber>
    </recommendedName>
</protein>
<keyword evidence="4" id="KW-0378">Hydrolase</keyword>
<evidence type="ECO:0000259" key="6">
    <source>
        <dbReference type="Pfam" id="PF00728"/>
    </source>
</evidence>
<gene>
    <name evidence="8" type="ORF">METZ01_LOCUS148698</name>
</gene>
<evidence type="ECO:0000259" key="7">
    <source>
        <dbReference type="Pfam" id="PF02838"/>
    </source>
</evidence>
<dbReference type="GO" id="GO:0004563">
    <property type="term" value="F:beta-N-acetylhexosaminidase activity"/>
    <property type="evidence" value="ECO:0007669"/>
    <property type="project" value="UniProtKB-EC"/>
</dbReference>
<evidence type="ECO:0000256" key="1">
    <source>
        <dbReference type="ARBA" id="ARBA00001231"/>
    </source>
</evidence>
<dbReference type="GO" id="GO:0016020">
    <property type="term" value="C:membrane"/>
    <property type="evidence" value="ECO:0007669"/>
    <property type="project" value="TreeGrafter"/>
</dbReference>
<evidence type="ECO:0000256" key="4">
    <source>
        <dbReference type="ARBA" id="ARBA00022801"/>
    </source>
</evidence>
<reference evidence="8" key="1">
    <citation type="submission" date="2018-05" db="EMBL/GenBank/DDBJ databases">
        <authorList>
            <person name="Lanie J.A."/>
            <person name="Ng W.-L."/>
            <person name="Kazmierczak K.M."/>
            <person name="Andrzejewski T.M."/>
            <person name="Davidsen T.M."/>
            <person name="Wayne K.J."/>
            <person name="Tettelin H."/>
            <person name="Glass J.I."/>
            <person name="Rusch D."/>
            <person name="Podicherti R."/>
            <person name="Tsui H.-C.T."/>
            <person name="Winkler M.E."/>
        </authorList>
    </citation>
    <scope>NUCLEOTIDE SEQUENCE</scope>
</reference>
<comment type="similarity">
    <text evidence="2">Belongs to the glycosyl hydrolase 20 family.</text>
</comment>
<sequence>MTFIIVTPKFNSANLLEIKINNQSNNNFSQLKLCFSLVYSIKKVEGAKIIKQIGRYYELLLDQSNLGPKQTIALALQLQTPRIGTYNLSCGPEGLFILDTNEKRIELEILQLSFDSIIHQPQYAAVSENINNNVIPELRKTKFSNQYLSIPQNNFVTGDVKILEICKFLKPTCDLLSINFFSEGGAHIKFQSMELEKDEYRINISQNGITIYANDYGGRFYAIITLIHLISYYDYKLPLGEIEDSPYFKWRGMHLDCSRQFHTVEQIKRLLIYMGMFKLNRFHWHLTDNEAWRLDLKCYPNLARQSSFRGYKQLIPPLYGSGFEKSGGYYSSEEVKDIIAFAKKLNIEVMPEIDLPAHSWALTQVMPELYDHASNMHSEDVGSYKNNTINPSLESTWNFLNNIIAEISDLFSFNIIHVGVDERPKSAWEGSPKIRQLMKEKNFQSFDEVQDYYMNRVINILKKENKRTAAWNEAALSPHNDIGSSGGNGKIDKSCLIFAWEHPSVSNESAKRDFQTVMCPGQKTYFDMAYNNATSERGICWAATIEASEIHSWKPLKDVDKNYHNLILGIQGQLWSETITKPEYIDTL</sequence>